<dbReference type="InterPro" id="IPR050065">
    <property type="entry name" value="GlmU-like"/>
</dbReference>
<dbReference type="AlphaFoldDB" id="A0A075HMK3"/>
<protein>
    <submittedName>
        <fullName evidence="3">Left-handed parallel beta-Helix (LbH) domain-containing protein</fullName>
    </submittedName>
</protein>
<dbReference type="InterPro" id="IPR011004">
    <property type="entry name" value="Trimer_LpxA-like_sf"/>
</dbReference>
<dbReference type="EMBL" id="KF901056">
    <property type="protein sequence ID" value="AIF16455.1"/>
    <property type="molecule type" value="Genomic_DNA"/>
</dbReference>
<dbReference type="PANTHER" id="PTHR43584">
    <property type="entry name" value="NUCLEOTIDYL TRANSFERASE"/>
    <property type="match status" value="1"/>
</dbReference>
<dbReference type="Gene3D" id="2.160.10.10">
    <property type="entry name" value="Hexapeptide repeat proteins"/>
    <property type="match status" value="1"/>
</dbReference>
<dbReference type="SUPFAM" id="SSF51161">
    <property type="entry name" value="Trimeric LpxA-like enzymes"/>
    <property type="match status" value="1"/>
</dbReference>
<keyword evidence="1" id="KW-0808">Transferase</keyword>
<organism evidence="3">
    <name type="scientific">uncultured marine thaumarchaeote KM3_74_C10</name>
    <dbReference type="NCBI Taxonomy" id="1456270"/>
    <lineage>
        <taxon>Archaea</taxon>
        <taxon>Nitrososphaerota</taxon>
        <taxon>environmental samples</taxon>
    </lineage>
</organism>
<dbReference type="GO" id="GO:0016779">
    <property type="term" value="F:nucleotidyltransferase activity"/>
    <property type="evidence" value="ECO:0007669"/>
    <property type="project" value="UniProtKB-ARBA"/>
</dbReference>
<evidence type="ECO:0000256" key="2">
    <source>
        <dbReference type="ARBA" id="ARBA00023315"/>
    </source>
</evidence>
<accession>A0A075HMK3</accession>
<keyword evidence="2" id="KW-0012">Acyltransferase</keyword>
<dbReference type="PANTHER" id="PTHR43584:SF9">
    <property type="entry name" value="TRANSFERASE HEXAPEPTIDE REPEAT CONTAINING PROTEIN"/>
    <property type="match status" value="1"/>
</dbReference>
<dbReference type="NCBIfam" id="TIGR03991">
    <property type="entry name" value="alt_bact_glmU"/>
    <property type="match status" value="1"/>
</dbReference>
<dbReference type="Pfam" id="PF13562">
    <property type="entry name" value="NTP_transf_4"/>
    <property type="match status" value="1"/>
</dbReference>
<evidence type="ECO:0000256" key="1">
    <source>
        <dbReference type="ARBA" id="ARBA00022679"/>
    </source>
</evidence>
<proteinExistence type="predicted"/>
<dbReference type="InterPro" id="IPR023917">
    <property type="entry name" value="Bifunctiontional_GlmU_bac-type"/>
</dbReference>
<dbReference type="GO" id="GO:0016746">
    <property type="term" value="F:acyltransferase activity"/>
    <property type="evidence" value="ECO:0007669"/>
    <property type="project" value="UniProtKB-KW"/>
</dbReference>
<sequence>MPGLRAVIFEGNLTRNFVPLTLTKPTFELVLGCQTILDTLCSKLRIRNPDLIVREHLKRLISSRRQSARINNFQLDGPVLFVNGLTNVVNPEVQKLLRHQKPFIALSHGIVVLARFPAKQAEKLQIRNSSEIELQLRRYSRGYTKYTLANSSLIKFPWSLVELNSETLNDQLLHYPVGDFDHGPSAVMGSTNLLKIASDVEVGPHVVFDVRNGPIVICRKAVIQSFSFISGPAYIGEGSVIKSALIRAGTTIMKGGSIGGEVESSIIEEFSNKSHEGFIGHTYLGKWVNLGAMTTTSDLKNTYGNFRASLDHHRVDTGLQKVGCFIGDYAKSSTGSMILGSKKVGVSAHVRGNVFRDVPSFTIQPLGQSEGIVELDLESSLLTQERMMNRRGLHPSQEEKEILKIVFRLTKDERRQAGAMTKRI</sequence>
<reference evidence="3" key="1">
    <citation type="journal article" date="2014" name="Genome Biol. Evol.">
        <title>Pangenome evidence for extensive interdomain horizontal transfer affecting lineage core and shell genes in uncultured planktonic thaumarchaeota and euryarchaeota.</title>
        <authorList>
            <person name="Deschamps P."/>
            <person name="Zivanovic Y."/>
            <person name="Moreira D."/>
            <person name="Rodriguez-Valera F."/>
            <person name="Lopez-Garcia P."/>
        </authorList>
    </citation>
    <scope>NUCLEOTIDE SEQUENCE</scope>
</reference>
<evidence type="ECO:0000313" key="3">
    <source>
        <dbReference type="EMBL" id="AIF16455.1"/>
    </source>
</evidence>
<name>A0A075HMK3_9ARCH</name>